<dbReference type="KEGG" id="gdi:GDI2546"/>
<name>A9HNR3_GLUDA</name>
<reference evidence="1 2" key="1">
    <citation type="journal article" date="2009" name="BMC Genomics">
        <title>Complete genome sequence of the sugarcane nitrogen-fixing endophyte Gluconacetobacter diazotrophicus Pal5.</title>
        <authorList>
            <person name="Bertalan M."/>
            <person name="Albano R."/>
            <person name="Padua V."/>
            <person name="Rouws L."/>
            <person name="Rojas C."/>
            <person name="Hemerly A."/>
            <person name="Teixeira K."/>
            <person name="Schwab S."/>
            <person name="Araujo J."/>
            <person name="Oliveira A."/>
            <person name="Franca L."/>
            <person name="Magalhaes V."/>
            <person name="Alqueres S."/>
            <person name="Cardoso A."/>
            <person name="Almeida W."/>
            <person name="Loureiro M.M."/>
            <person name="Nogueira E."/>
            <person name="Cidade D."/>
            <person name="Oliveira D."/>
            <person name="Simao T."/>
            <person name="Macedo J."/>
            <person name="Valadao A."/>
            <person name="Dreschsel M."/>
            <person name="Freitas F."/>
            <person name="Vidal M."/>
            <person name="Guedes H."/>
            <person name="Rodrigues E."/>
            <person name="Meneses C."/>
            <person name="Brioso P."/>
            <person name="Pozzer L."/>
            <person name="Figueiredo D."/>
            <person name="Montano H."/>
            <person name="Junior J."/>
            <person name="Filho G."/>
            <person name="Flores V."/>
            <person name="Ferreira B."/>
            <person name="Branco A."/>
            <person name="Gonzalez P."/>
            <person name="Guillobel H."/>
            <person name="Lemos M."/>
            <person name="Seibel L."/>
            <person name="Macedo J."/>
            <person name="Alves-Ferreira M."/>
            <person name="Sachetto-Martins G."/>
            <person name="Coelho A."/>
            <person name="Santos E."/>
            <person name="Amaral G."/>
            <person name="Neves A."/>
            <person name="Pacheco A.B."/>
            <person name="Carvalho D."/>
            <person name="Lery L."/>
            <person name="Bisch P."/>
            <person name="Rossle S.C."/>
            <person name="Urmenyi T."/>
            <person name="Kruger W.V."/>
            <person name="Martins O."/>
            <person name="Baldani J.I."/>
            <person name="Ferreira P.C."/>
        </authorList>
    </citation>
    <scope>NUCLEOTIDE SEQUENCE [LARGE SCALE GENOMIC DNA]</scope>
    <source>
        <strain evidence="2">ATCC 49037 / DSM 5601 / CCUG 37298 / CIP 103539 / LMG 7603 / PAl5</strain>
    </source>
</reference>
<evidence type="ECO:0000313" key="1">
    <source>
        <dbReference type="EMBL" id="CAP56489.1"/>
    </source>
</evidence>
<sequence>MCQKVHEFLNQAEAARSVRADVHTAWVPSRRSDRPGVLRSAISIVKG</sequence>
<dbReference type="AlphaFoldDB" id="A9HNR3"/>
<accession>A9HNR3</accession>
<organism evidence="1 2">
    <name type="scientific">Gluconacetobacter diazotrophicus (strain ATCC 49037 / DSM 5601 / CCUG 37298 / CIP 103539 / LMG 7603 / PAl5)</name>
    <dbReference type="NCBI Taxonomy" id="272568"/>
    <lineage>
        <taxon>Bacteria</taxon>
        <taxon>Pseudomonadati</taxon>
        <taxon>Pseudomonadota</taxon>
        <taxon>Alphaproteobacteria</taxon>
        <taxon>Acetobacterales</taxon>
        <taxon>Acetobacteraceae</taxon>
        <taxon>Gluconacetobacter</taxon>
    </lineage>
</organism>
<dbReference type="EMBL" id="AM889285">
    <property type="protein sequence ID" value="CAP56489.1"/>
    <property type="molecule type" value="Genomic_DNA"/>
</dbReference>
<keyword evidence="2" id="KW-1185">Reference proteome</keyword>
<gene>
    <name evidence="1" type="ordered locus">GDI2546</name>
</gene>
<evidence type="ECO:0000313" key="2">
    <source>
        <dbReference type="Proteomes" id="UP000001176"/>
    </source>
</evidence>
<protein>
    <submittedName>
        <fullName evidence="1">Uncharacterized protein</fullName>
    </submittedName>
</protein>
<dbReference type="Proteomes" id="UP000001176">
    <property type="component" value="Chromosome"/>
</dbReference>
<proteinExistence type="predicted"/>